<dbReference type="InterPro" id="IPR023213">
    <property type="entry name" value="CAT-like_dom_sf"/>
</dbReference>
<keyword evidence="10" id="KW-1185">Reference proteome</keyword>
<name>A0AAW1Q6V6_9CHLO</name>
<dbReference type="GO" id="GO:0006086">
    <property type="term" value="P:pyruvate decarboxylation to acetyl-CoA"/>
    <property type="evidence" value="ECO:0007669"/>
    <property type="project" value="InterPro"/>
</dbReference>
<evidence type="ECO:0000256" key="4">
    <source>
        <dbReference type="ARBA" id="ARBA00023315"/>
    </source>
</evidence>
<evidence type="ECO:0000256" key="1">
    <source>
        <dbReference type="ARBA" id="ARBA00007317"/>
    </source>
</evidence>
<dbReference type="InterPro" id="IPR000089">
    <property type="entry name" value="Biotin_lipoyl"/>
</dbReference>
<proteinExistence type="inferred from homology"/>
<dbReference type="Gene3D" id="3.30.559.10">
    <property type="entry name" value="Chloramphenicol acetyltransferase-like domain"/>
    <property type="match status" value="1"/>
</dbReference>
<dbReference type="Gene3D" id="4.10.320.10">
    <property type="entry name" value="E3-binding domain"/>
    <property type="match status" value="1"/>
</dbReference>
<evidence type="ECO:0000256" key="3">
    <source>
        <dbReference type="ARBA" id="ARBA00022823"/>
    </source>
</evidence>
<dbReference type="EMBL" id="JALJOR010000004">
    <property type="protein sequence ID" value="KAK9817885.1"/>
    <property type="molecule type" value="Genomic_DNA"/>
</dbReference>
<organism evidence="9 10">
    <name type="scientific">[Myrmecia] bisecta</name>
    <dbReference type="NCBI Taxonomy" id="41462"/>
    <lineage>
        <taxon>Eukaryota</taxon>
        <taxon>Viridiplantae</taxon>
        <taxon>Chlorophyta</taxon>
        <taxon>core chlorophytes</taxon>
        <taxon>Trebouxiophyceae</taxon>
        <taxon>Trebouxiales</taxon>
        <taxon>Trebouxiaceae</taxon>
        <taxon>Myrmecia</taxon>
    </lineage>
</organism>
<dbReference type="PROSITE" id="PS51826">
    <property type="entry name" value="PSBD"/>
    <property type="match status" value="1"/>
</dbReference>
<comment type="cofactor">
    <cofactor evidence="5">
        <name>(R)-lipoate</name>
        <dbReference type="ChEBI" id="CHEBI:83088"/>
    </cofactor>
    <text evidence="5">Binds 1 lipoyl cofactor covalently.</text>
</comment>
<dbReference type="InterPro" id="IPR004167">
    <property type="entry name" value="PSBD"/>
</dbReference>
<gene>
    <name evidence="9" type="ORF">WJX72_003713</name>
</gene>
<comment type="caution">
    <text evidence="9">The sequence shown here is derived from an EMBL/GenBank/DDBJ whole genome shotgun (WGS) entry which is preliminary data.</text>
</comment>
<comment type="catalytic activity">
    <reaction evidence="5">
        <text>N(6)-[(R)-dihydrolipoyl]-L-lysyl-[protein] + acetyl-CoA = N(6)-[(R)-S(8)-acetyldihydrolipoyl]-L-lysyl-[protein] + CoA</text>
        <dbReference type="Rhea" id="RHEA:17017"/>
        <dbReference type="Rhea" id="RHEA-COMP:10475"/>
        <dbReference type="Rhea" id="RHEA-COMP:10478"/>
        <dbReference type="ChEBI" id="CHEBI:57287"/>
        <dbReference type="ChEBI" id="CHEBI:57288"/>
        <dbReference type="ChEBI" id="CHEBI:83100"/>
        <dbReference type="ChEBI" id="CHEBI:83111"/>
        <dbReference type="EC" id="2.3.1.12"/>
    </reaction>
</comment>
<evidence type="ECO:0000256" key="6">
    <source>
        <dbReference type="SAM" id="MobiDB-lite"/>
    </source>
</evidence>
<feature type="compositionally biased region" description="Low complexity" evidence="6">
    <location>
        <begin position="86"/>
        <end position="127"/>
    </location>
</feature>
<evidence type="ECO:0000313" key="10">
    <source>
        <dbReference type="Proteomes" id="UP001489004"/>
    </source>
</evidence>
<evidence type="ECO:0000256" key="5">
    <source>
        <dbReference type="RuleBase" id="RU361137"/>
    </source>
</evidence>
<dbReference type="Gene3D" id="2.40.50.100">
    <property type="match status" value="1"/>
</dbReference>
<dbReference type="AlphaFoldDB" id="A0AAW1Q6V6"/>
<dbReference type="InterPro" id="IPR036625">
    <property type="entry name" value="E3-bd_dom_sf"/>
</dbReference>
<keyword evidence="3 5" id="KW-0450">Lipoyl</keyword>
<dbReference type="InterPro" id="IPR006257">
    <property type="entry name" value="LAT1"/>
</dbReference>
<accession>A0AAW1Q6V6</accession>
<feature type="compositionally biased region" description="Low complexity" evidence="6">
    <location>
        <begin position="186"/>
        <end position="207"/>
    </location>
</feature>
<dbReference type="PANTHER" id="PTHR23151">
    <property type="entry name" value="DIHYDROLIPOAMIDE ACETYL/SUCCINYL-TRANSFERASE-RELATED"/>
    <property type="match status" value="1"/>
</dbReference>
<reference evidence="9 10" key="1">
    <citation type="journal article" date="2024" name="Nat. Commun.">
        <title>Phylogenomics reveals the evolutionary origins of lichenization in chlorophyte algae.</title>
        <authorList>
            <person name="Puginier C."/>
            <person name="Libourel C."/>
            <person name="Otte J."/>
            <person name="Skaloud P."/>
            <person name="Haon M."/>
            <person name="Grisel S."/>
            <person name="Petersen M."/>
            <person name="Berrin J.G."/>
            <person name="Delaux P.M."/>
            <person name="Dal Grande F."/>
            <person name="Keller J."/>
        </authorList>
    </citation>
    <scope>NUCLEOTIDE SEQUENCE [LARGE SCALE GENOMIC DNA]</scope>
    <source>
        <strain evidence="9 10">SAG 2043</strain>
    </source>
</reference>
<feature type="region of interest" description="Disordered" evidence="6">
    <location>
        <begin position="86"/>
        <end position="130"/>
    </location>
</feature>
<feature type="domain" description="Peripheral subunit-binding (PSBD)" evidence="8">
    <location>
        <begin position="130"/>
        <end position="167"/>
    </location>
</feature>
<keyword evidence="4 5" id="KW-0012">Acyltransferase</keyword>
<evidence type="ECO:0000259" key="8">
    <source>
        <dbReference type="PROSITE" id="PS51826"/>
    </source>
</evidence>
<dbReference type="FunFam" id="2.40.50.100:FF:000010">
    <property type="entry name" value="Acetyltransferase component of pyruvate dehydrogenase complex"/>
    <property type="match status" value="1"/>
</dbReference>
<feature type="region of interest" description="Disordered" evidence="6">
    <location>
        <begin position="169"/>
        <end position="222"/>
    </location>
</feature>
<dbReference type="GO" id="GO:0045254">
    <property type="term" value="C:pyruvate dehydrogenase complex"/>
    <property type="evidence" value="ECO:0007669"/>
    <property type="project" value="UniProtKB-UniRule"/>
</dbReference>
<dbReference type="Pfam" id="PF00198">
    <property type="entry name" value="2-oxoacid_dh"/>
    <property type="match status" value="1"/>
</dbReference>
<dbReference type="InterPro" id="IPR045257">
    <property type="entry name" value="E2/Pdx1"/>
</dbReference>
<dbReference type="Proteomes" id="UP001489004">
    <property type="component" value="Unassembled WGS sequence"/>
</dbReference>
<keyword evidence="2 5" id="KW-0808">Transferase</keyword>
<dbReference type="Pfam" id="PF02817">
    <property type="entry name" value="E3_binding"/>
    <property type="match status" value="1"/>
</dbReference>
<dbReference type="Pfam" id="PF00364">
    <property type="entry name" value="Biotin_lipoyl"/>
    <property type="match status" value="1"/>
</dbReference>
<dbReference type="SUPFAM" id="SSF47005">
    <property type="entry name" value="Peripheral subunit-binding domain of 2-oxo acid dehydrogenase complex"/>
    <property type="match status" value="1"/>
</dbReference>
<sequence length="441" mass="46097">MPALSPTMAQGNVASWNVKEGDEVAPGDMLADIETDKATLGWENMDDGFIAKILVPAGTKDVAVGTPLALLVEDADSVPAFKDYKGGASAGSSSDSNAKPASADAEAAAASTSSKPAEQKPQQQQEANSRIGPAAQWLLRDSGLSASDVQPTGPHGIITKGDVLAAIQGGAKPKPSTQAKEDARPSEPQAAKPQAPAASPPAAQAAPAPKPQPGARYTDTPNSQIRKIIAQRLLESKTKIPHAYFSATANIDGVAALRQTLKEQGQKVSVNDFVIRATALALQEVPAANAFWDEAKEDVKPADSIDIAIAVATDNGLITPIVAKANTKSLMQISAEVRELAARARANKLKPHEFQGGSFSISNLGMYGVDRFEAIINPPQACIMAVGGSQQHISMQQGKPVIRSQMEVTLSADNRVYDGAVAGDFLAAFCRNMENPVKLLV</sequence>
<dbReference type="SUPFAM" id="SSF52777">
    <property type="entry name" value="CoA-dependent acyltransferases"/>
    <property type="match status" value="1"/>
</dbReference>
<dbReference type="GO" id="GO:0004742">
    <property type="term" value="F:dihydrolipoyllysine-residue acetyltransferase activity"/>
    <property type="evidence" value="ECO:0007669"/>
    <property type="project" value="UniProtKB-UniRule"/>
</dbReference>
<dbReference type="NCBIfam" id="TIGR01349">
    <property type="entry name" value="PDHac_trf_mito"/>
    <property type="match status" value="1"/>
</dbReference>
<dbReference type="EC" id="2.3.1.12" evidence="5"/>
<protein>
    <recommendedName>
        <fullName evidence="5">Acetyltransferase component of pyruvate dehydrogenase complex</fullName>
        <ecNumber evidence="5">2.3.1.12</ecNumber>
    </recommendedName>
</protein>
<dbReference type="SUPFAM" id="SSF51230">
    <property type="entry name" value="Single hybrid motif"/>
    <property type="match status" value="1"/>
</dbReference>
<evidence type="ECO:0000313" key="9">
    <source>
        <dbReference type="EMBL" id="KAK9817885.1"/>
    </source>
</evidence>
<evidence type="ECO:0000256" key="2">
    <source>
        <dbReference type="ARBA" id="ARBA00022679"/>
    </source>
</evidence>
<comment type="function">
    <text evidence="5">The pyruvate dehydrogenase complex catalyzes the overall conversion of pyruvate to acetyl-CoA and CO(2).</text>
</comment>
<comment type="similarity">
    <text evidence="1 5">Belongs to the 2-oxoacid dehydrogenase family.</text>
</comment>
<evidence type="ECO:0000259" key="7">
    <source>
        <dbReference type="PROSITE" id="PS50968"/>
    </source>
</evidence>
<dbReference type="CDD" id="cd06849">
    <property type="entry name" value="lipoyl_domain"/>
    <property type="match status" value="1"/>
</dbReference>
<dbReference type="GO" id="GO:0005739">
    <property type="term" value="C:mitochondrion"/>
    <property type="evidence" value="ECO:0007669"/>
    <property type="project" value="UniProtKB-SubCell"/>
</dbReference>
<comment type="subcellular location">
    <subcellularLocation>
        <location evidence="5">Mitochondrion</location>
    </subcellularLocation>
</comment>
<feature type="domain" description="Lipoyl-binding" evidence="7">
    <location>
        <begin position="1"/>
        <end position="72"/>
    </location>
</feature>
<dbReference type="InterPro" id="IPR011053">
    <property type="entry name" value="Single_hybrid_motif"/>
</dbReference>
<dbReference type="InterPro" id="IPR001078">
    <property type="entry name" value="2-oxoacid_DH_actylTfrase"/>
</dbReference>
<dbReference type="FunFam" id="3.30.559.10:FF:000003">
    <property type="entry name" value="Acetyltransferase component of pyruvate dehydrogenase complex"/>
    <property type="match status" value="1"/>
</dbReference>
<dbReference type="PANTHER" id="PTHR23151:SF90">
    <property type="entry name" value="DIHYDROLIPOYLLYSINE-RESIDUE ACETYLTRANSFERASE COMPONENT OF PYRUVATE DEHYDROGENASE COMPLEX, MITOCHONDRIAL-RELATED"/>
    <property type="match status" value="1"/>
</dbReference>
<dbReference type="PROSITE" id="PS50968">
    <property type="entry name" value="BIOTINYL_LIPOYL"/>
    <property type="match status" value="1"/>
</dbReference>